<evidence type="ECO:0000256" key="1">
    <source>
        <dbReference type="ARBA" id="ARBA00004141"/>
    </source>
</evidence>
<evidence type="ECO:0000256" key="2">
    <source>
        <dbReference type="ARBA" id="ARBA00022692"/>
    </source>
</evidence>
<feature type="non-terminal residue" evidence="9">
    <location>
        <position position="539"/>
    </location>
</feature>
<feature type="transmembrane region" description="Helical" evidence="7">
    <location>
        <begin position="127"/>
        <end position="149"/>
    </location>
</feature>
<dbReference type="InterPro" id="IPR049326">
    <property type="entry name" value="Rhodopsin_dom_fungi"/>
</dbReference>
<evidence type="ECO:0000313" key="10">
    <source>
        <dbReference type="Proteomes" id="UP001147747"/>
    </source>
</evidence>
<comment type="similarity">
    <text evidence="5">Belongs to the SAT4 family.</text>
</comment>
<sequence length="539" mass="60307">YETRDQINPTLMMSWWATAFSLAIIIVRLCGRYVRIERFFPEDKVMMISVFPLTIRMVLIHFVLIWGTNNTQLGQVTTDEIARREMGSKLVLAARIFYAIFIWTAKLTVCEFLKRVTGIVTRRSISIFLRFIHFFLISTLVAVIIATLAECQPFDHYWQVIPDPGPSCRSGYANLITMGTCDVITDLLLIAFPVPIILMAQIPLKRKLALTILFCLSLILVAITCYRVPSVIEHSGSQQYRSLIASFEILAATAVSNMVVIGSFVRDSGVKKLKYKRDQGSASVTESMDNSTIRRNTVMHSHWGSDSDLATGMGIKLDPKLYSSTPASTIPVPAPPVPLLVARTGSIDPAWSFNQDRSSDDQASSPDSLDIKVSPREYIQTNQSPRERATTSSSNLSSRRISFFDVGGLLNQEEPQVQPMPRSFTLIPSHPSTNNQEPRRNRRGSRAFLEDLGVLPRPTLSTARRAYTSPAASDTVSHTLPPYRASPVVSLDVDVELQDVGGLLSRNRTPPFMTHIICIFPRTINELHQLVHYTCPIFD</sequence>
<dbReference type="Proteomes" id="UP001147747">
    <property type="component" value="Unassembled WGS sequence"/>
</dbReference>
<feature type="transmembrane region" description="Helical" evidence="7">
    <location>
        <begin position="210"/>
        <end position="232"/>
    </location>
</feature>
<keyword evidence="10" id="KW-1185">Reference proteome</keyword>
<feature type="compositionally biased region" description="Polar residues" evidence="6">
    <location>
        <begin position="352"/>
        <end position="367"/>
    </location>
</feature>
<name>A0A9X0B8H5_9EURO</name>
<accession>A0A9X0B8H5</accession>
<dbReference type="AlphaFoldDB" id="A0A9X0B8H5"/>
<organism evidence="9 10">
    <name type="scientific">Penicillium cosmopolitanum</name>
    <dbReference type="NCBI Taxonomy" id="1131564"/>
    <lineage>
        <taxon>Eukaryota</taxon>
        <taxon>Fungi</taxon>
        <taxon>Dikarya</taxon>
        <taxon>Ascomycota</taxon>
        <taxon>Pezizomycotina</taxon>
        <taxon>Eurotiomycetes</taxon>
        <taxon>Eurotiomycetidae</taxon>
        <taxon>Eurotiales</taxon>
        <taxon>Aspergillaceae</taxon>
        <taxon>Penicillium</taxon>
    </lineage>
</organism>
<feature type="transmembrane region" description="Helical" evidence="7">
    <location>
        <begin position="46"/>
        <end position="66"/>
    </location>
</feature>
<protein>
    <recommendedName>
        <fullName evidence="8">Rhodopsin domain-containing protein</fullName>
    </recommendedName>
</protein>
<evidence type="ECO:0000256" key="5">
    <source>
        <dbReference type="ARBA" id="ARBA00038359"/>
    </source>
</evidence>
<reference evidence="9" key="2">
    <citation type="journal article" date="2023" name="IMA Fungus">
        <title>Comparative genomic study of the Penicillium genus elucidates a diverse pangenome and 15 lateral gene transfer events.</title>
        <authorList>
            <person name="Petersen C."/>
            <person name="Sorensen T."/>
            <person name="Nielsen M.R."/>
            <person name="Sondergaard T.E."/>
            <person name="Sorensen J.L."/>
            <person name="Fitzpatrick D.A."/>
            <person name="Frisvad J.C."/>
            <person name="Nielsen K.L."/>
        </authorList>
    </citation>
    <scope>NUCLEOTIDE SEQUENCE</scope>
    <source>
        <strain evidence="9">IBT 29677</strain>
    </source>
</reference>
<keyword evidence="3 7" id="KW-1133">Transmembrane helix</keyword>
<evidence type="ECO:0000256" key="3">
    <source>
        <dbReference type="ARBA" id="ARBA00022989"/>
    </source>
</evidence>
<comment type="subcellular location">
    <subcellularLocation>
        <location evidence="1">Membrane</location>
        <topology evidence="1">Multi-pass membrane protein</topology>
    </subcellularLocation>
</comment>
<feature type="region of interest" description="Disordered" evidence="6">
    <location>
        <begin position="351"/>
        <end position="396"/>
    </location>
</feature>
<proteinExistence type="inferred from homology"/>
<dbReference type="InterPro" id="IPR052337">
    <property type="entry name" value="SAT4-like"/>
</dbReference>
<dbReference type="RefSeq" id="XP_056487725.1">
    <property type="nucleotide sequence ID" value="XM_056632174.1"/>
</dbReference>
<dbReference type="PANTHER" id="PTHR33048">
    <property type="entry name" value="PTH11-LIKE INTEGRAL MEMBRANE PROTEIN (AFU_ORTHOLOGUE AFUA_5G11245)"/>
    <property type="match status" value="1"/>
</dbReference>
<keyword evidence="4 7" id="KW-0472">Membrane</keyword>
<dbReference type="EMBL" id="JAPZBU010000008">
    <property type="protein sequence ID" value="KAJ5392047.1"/>
    <property type="molecule type" value="Genomic_DNA"/>
</dbReference>
<feature type="transmembrane region" description="Helical" evidence="7">
    <location>
        <begin position="86"/>
        <end position="106"/>
    </location>
</feature>
<evidence type="ECO:0000256" key="4">
    <source>
        <dbReference type="ARBA" id="ARBA00023136"/>
    </source>
</evidence>
<dbReference type="GeneID" id="81371154"/>
<dbReference type="PANTHER" id="PTHR33048:SF19">
    <property type="entry name" value="MEMBRANE PROTEIN PTH11-LIKE, PUTATIVE (AFU_ORTHOLOGUE AFUA_1G14080)-RELATED"/>
    <property type="match status" value="1"/>
</dbReference>
<dbReference type="GO" id="GO:0016020">
    <property type="term" value="C:membrane"/>
    <property type="evidence" value="ECO:0007669"/>
    <property type="project" value="UniProtKB-SubCell"/>
</dbReference>
<evidence type="ECO:0000256" key="7">
    <source>
        <dbReference type="SAM" id="Phobius"/>
    </source>
</evidence>
<dbReference type="Pfam" id="PF20684">
    <property type="entry name" value="Fung_rhodopsin"/>
    <property type="match status" value="1"/>
</dbReference>
<feature type="transmembrane region" description="Helical" evidence="7">
    <location>
        <begin position="244"/>
        <end position="265"/>
    </location>
</feature>
<feature type="domain" description="Rhodopsin" evidence="8">
    <location>
        <begin position="27"/>
        <end position="237"/>
    </location>
</feature>
<comment type="caution">
    <text evidence="9">The sequence shown here is derived from an EMBL/GenBank/DDBJ whole genome shotgun (WGS) entry which is preliminary data.</text>
</comment>
<keyword evidence="2 7" id="KW-0812">Transmembrane</keyword>
<dbReference type="OrthoDB" id="5398233at2759"/>
<evidence type="ECO:0000256" key="6">
    <source>
        <dbReference type="SAM" id="MobiDB-lite"/>
    </source>
</evidence>
<feature type="transmembrane region" description="Helical" evidence="7">
    <location>
        <begin position="12"/>
        <end position="34"/>
    </location>
</feature>
<evidence type="ECO:0000313" key="9">
    <source>
        <dbReference type="EMBL" id="KAJ5392047.1"/>
    </source>
</evidence>
<feature type="region of interest" description="Disordered" evidence="6">
    <location>
        <begin position="414"/>
        <end position="445"/>
    </location>
</feature>
<evidence type="ECO:0000259" key="8">
    <source>
        <dbReference type="Pfam" id="PF20684"/>
    </source>
</evidence>
<reference evidence="9" key="1">
    <citation type="submission" date="2022-12" db="EMBL/GenBank/DDBJ databases">
        <authorList>
            <person name="Petersen C."/>
        </authorList>
    </citation>
    <scope>NUCLEOTIDE SEQUENCE</scope>
    <source>
        <strain evidence="9">IBT 29677</strain>
    </source>
</reference>
<gene>
    <name evidence="9" type="ORF">N7509_007537</name>
</gene>